<dbReference type="SUPFAM" id="SSF56112">
    <property type="entry name" value="Protein kinase-like (PK-like)"/>
    <property type="match status" value="1"/>
</dbReference>
<feature type="domain" description="Aminoglycoside phosphotransferase" evidence="1">
    <location>
        <begin position="35"/>
        <end position="274"/>
    </location>
</feature>
<dbReference type="OrthoDB" id="2352890at2"/>
<evidence type="ECO:0000313" key="5">
    <source>
        <dbReference type="Proteomes" id="UP000255110"/>
    </source>
</evidence>
<accession>A0A378LC34</accession>
<dbReference type="Gene3D" id="3.90.1200.10">
    <property type="match status" value="1"/>
</dbReference>
<reference evidence="3 5" key="2">
    <citation type="submission" date="2018-06" db="EMBL/GenBank/DDBJ databases">
        <authorList>
            <consortium name="Pathogen Informatics"/>
            <person name="Doyle S."/>
        </authorList>
    </citation>
    <scope>NUCLEOTIDE SEQUENCE [LARGE SCALE GENOMIC DNA]</scope>
    <source>
        <strain evidence="3 5">NCTC11991</strain>
    </source>
</reference>
<dbReference type="Pfam" id="PF01636">
    <property type="entry name" value="APH"/>
    <property type="match status" value="1"/>
</dbReference>
<dbReference type="Proteomes" id="UP000054820">
    <property type="component" value="Unassembled WGS sequence"/>
</dbReference>
<reference evidence="2 4" key="1">
    <citation type="submission" date="2015-11" db="EMBL/GenBank/DDBJ databases">
        <title>Genomic analysis of 38 Legionella species identifies large and diverse effector repertoires.</title>
        <authorList>
            <person name="Burstein D."/>
            <person name="Amaro F."/>
            <person name="Zusman T."/>
            <person name="Lifshitz Z."/>
            <person name="Cohen O."/>
            <person name="Gilbert J.A."/>
            <person name="Pupko T."/>
            <person name="Shuman H.A."/>
            <person name="Segal G."/>
        </authorList>
    </citation>
    <scope>NUCLEOTIDE SEQUENCE [LARGE SCALE GENOMIC DNA]</scope>
    <source>
        <strain evidence="2 4">SC-18-C9</strain>
    </source>
</reference>
<dbReference type="GO" id="GO:0016740">
    <property type="term" value="F:transferase activity"/>
    <property type="evidence" value="ECO:0007669"/>
    <property type="project" value="UniProtKB-KW"/>
</dbReference>
<dbReference type="InterPro" id="IPR011009">
    <property type="entry name" value="Kinase-like_dom_sf"/>
</dbReference>
<evidence type="ECO:0000259" key="1">
    <source>
        <dbReference type="Pfam" id="PF01636"/>
    </source>
</evidence>
<gene>
    <name evidence="2" type="ORF">Lstg_1121</name>
    <name evidence="3" type="ORF">NCTC11991_02874</name>
</gene>
<keyword evidence="4" id="KW-1185">Reference proteome</keyword>
<sequence length="352" mass="40473">MHSSLEKIIPNHFNDPLINAVLTHYKLGQLVQSPKELNSGLTNRVLHVKTSCEDKVNEYVIKIVDRTAPRARTKHDYNNMERLQKFFVDEHQIPGVLAKAINYERVFEYDHFFVLVYPYVPSRTLAGPIGPVEAKQAFQAGKLLGQIHNGQLGQTLNLNNLFKGQIFEYNYSLNFIRLNELLPKYPQLTDKFAKIAEKTQTAYQQSRAHMVYGHGDYQPHNLLLVDTGTEQIDLKIIDWELAGLINPDMEFFTGLITFSGIATDNGFNENALLQFIDGYRSTGCKLQDNLENAFYASIHKCWINWIVFNMERKNQVEIDRAFPSLLHILEVAPQLFDYIKSNQLVDQPTAHM</sequence>
<dbReference type="InterPro" id="IPR002575">
    <property type="entry name" value="Aminoglycoside_PTrfase"/>
</dbReference>
<evidence type="ECO:0000313" key="3">
    <source>
        <dbReference type="EMBL" id="STY24257.1"/>
    </source>
</evidence>
<evidence type="ECO:0000313" key="4">
    <source>
        <dbReference type="Proteomes" id="UP000054820"/>
    </source>
</evidence>
<dbReference type="RefSeq" id="WP_058476696.1">
    <property type="nucleotide sequence ID" value="NZ_CAAAIO010000005.1"/>
</dbReference>
<evidence type="ECO:0000313" key="2">
    <source>
        <dbReference type="EMBL" id="KTD78652.1"/>
    </source>
</evidence>
<dbReference type="EMBL" id="LNYZ01000008">
    <property type="protein sequence ID" value="KTD78652.1"/>
    <property type="molecule type" value="Genomic_DNA"/>
</dbReference>
<name>A0A378LC34_9GAMM</name>
<protein>
    <submittedName>
        <fullName evidence="2 3">Aminoglycoside phosphotransferase</fullName>
    </submittedName>
</protein>
<proteinExistence type="predicted"/>
<dbReference type="EMBL" id="UGOY01000001">
    <property type="protein sequence ID" value="STY24257.1"/>
    <property type="molecule type" value="Genomic_DNA"/>
</dbReference>
<dbReference type="AlphaFoldDB" id="A0A378LC34"/>
<dbReference type="Proteomes" id="UP000255110">
    <property type="component" value="Unassembled WGS sequence"/>
</dbReference>
<keyword evidence="3" id="KW-0808">Transferase</keyword>
<organism evidence="3 5">
    <name type="scientific">Legionella steigerwaltii</name>
    <dbReference type="NCBI Taxonomy" id="460"/>
    <lineage>
        <taxon>Bacteria</taxon>
        <taxon>Pseudomonadati</taxon>
        <taxon>Pseudomonadota</taxon>
        <taxon>Gammaproteobacteria</taxon>
        <taxon>Legionellales</taxon>
        <taxon>Legionellaceae</taxon>
        <taxon>Legionella</taxon>
    </lineage>
</organism>